<dbReference type="InterPro" id="IPR011990">
    <property type="entry name" value="TPR-like_helical_dom_sf"/>
</dbReference>
<dbReference type="GO" id="GO:0016740">
    <property type="term" value="F:transferase activity"/>
    <property type="evidence" value="ECO:0007669"/>
    <property type="project" value="UniProtKB-KW"/>
</dbReference>
<organism evidence="2 3">
    <name type="scientific">Clostridium botulinum</name>
    <dbReference type="NCBI Taxonomy" id="1491"/>
    <lineage>
        <taxon>Bacteria</taxon>
        <taxon>Bacillati</taxon>
        <taxon>Bacillota</taxon>
        <taxon>Clostridia</taxon>
        <taxon>Eubacteriales</taxon>
        <taxon>Clostridiaceae</taxon>
        <taxon>Clostridium</taxon>
    </lineage>
</organism>
<gene>
    <name evidence="2" type="ORF">EXM69_03785</name>
</gene>
<evidence type="ECO:0000259" key="1">
    <source>
        <dbReference type="Pfam" id="PF00535"/>
    </source>
</evidence>
<proteinExistence type="predicted"/>
<evidence type="ECO:0000313" key="2">
    <source>
        <dbReference type="EMBL" id="NEZ91086.1"/>
    </source>
</evidence>
<dbReference type="Gene3D" id="1.25.40.10">
    <property type="entry name" value="Tetratricopeptide repeat domain"/>
    <property type="match status" value="1"/>
</dbReference>
<feature type="domain" description="Glycosyltransferase 2-like" evidence="1">
    <location>
        <begin position="5"/>
        <end position="104"/>
    </location>
</feature>
<dbReference type="SUPFAM" id="SSF48452">
    <property type="entry name" value="TPR-like"/>
    <property type="match status" value="1"/>
</dbReference>
<dbReference type="InterPro" id="IPR019734">
    <property type="entry name" value="TPR_rpt"/>
</dbReference>
<accession>A0A846I248</accession>
<dbReference type="InterPro" id="IPR029044">
    <property type="entry name" value="Nucleotide-diphossugar_trans"/>
</dbReference>
<dbReference type="SUPFAM" id="SSF53448">
    <property type="entry name" value="Nucleotide-diphospho-sugar transferases"/>
    <property type="match status" value="1"/>
</dbReference>
<dbReference type="PANTHER" id="PTHR43630">
    <property type="entry name" value="POLY-BETA-1,6-N-ACETYL-D-GLUCOSAMINE SYNTHASE"/>
    <property type="match status" value="1"/>
</dbReference>
<sequence>MITISLCMIAKNEEITLERCLNCAKDFVDEIIIVDTGSTDKAKEIAKKFTDKIYDFEWIQDFAAARNFSFSKATKEYIFYLDTDDIILEEDQKKLKKLKSSLDKSIDSVIMFCNMNLDKDGIPALSYRRNRLVRCANNFKWYGRVHNYLEVYGNILDSDIAIVHDKVKPRDSDRNLNIHKKMIEDNYDFSPRDVFYYDHELYEEAIEQYKKLLEMNYGWYEDKINACGKLADYYNYIKDSFNAKKYCYYSFNYDKPRAEFCCRLGHYFLDENNLPNAIFWYELAINLERPKNSWGFFSDDCWTWLPHVQLCVCYYKQGNKELSYKHNETALSYSPNNKTLLNNKEFFKSIGFE</sequence>
<dbReference type="EMBL" id="SGKC01000004">
    <property type="protein sequence ID" value="NEZ91086.1"/>
    <property type="molecule type" value="Genomic_DNA"/>
</dbReference>
<dbReference type="CDD" id="cd02511">
    <property type="entry name" value="Beta4Glucosyltransferase"/>
    <property type="match status" value="1"/>
</dbReference>
<comment type="caution">
    <text evidence="2">The sequence shown here is derived from an EMBL/GenBank/DDBJ whole genome shotgun (WGS) entry which is preliminary data.</text>
</comment>
<evidence type="ECO:0000313" key="3">
    <source>
        <dbReference type="Proteomes" id="UP000473887"/>
    </source>
</evidence>
<dbReference type="Gene3D" id="3.90.550.10">
    <property type="entry name" value="Spore Coat Polysaccharide Biosynthesis Protein SpsA, Chain A"/>
    <property type="match status" value="1"/>
</dbReference>
<dbReference type="InterPro" id="IPR001173">
    <property type="entry name" value="Glyco_trans_2-like"/>
</dbReference>
<dbReference type="SMART" id="SM00028">
    <property type="entry name" value="TPR"/>
    <property type="match status" value="2"/>
</dbReference>
<dbReference type="PANTHER" id="PTHR43630:SF2">
    <property type="entry name" value="GLYCOSYLTRANSFERASE"/>
    <property type="match status" value="1"/>
</dbReference>
<dbReference type="Pfam" id="PF00535">
    <property type="entry name" value="Glycos_transf_2"/>
    <property type="match status" value="1"/>
</dbReference>
<dbReference type="Proteomes" id="UP000473887">
    <property type="component" value="Unassembled WGS sequence"/>
</dbReference>
<reference evidence="2 3" key="1">
    <citation type="submission" date="2019-02" db="EMBL/GenBank/DDBJ databases">
        <title>Genome sequencing of Clostridium botulinum clinical isolates.</title>
        <authorList>
            <person name="Brunt J."/>
            <person name="Van Vliet A.H.M."/>
            <person name="Stringer S.C."/>
            <person name="Grant K.A."/>
            <person name="Carter A.C."/>
            <person name="Peck M.W."/>
        </authorList>
    </citation>
    <scope>NUCLEOTIDE SEQUENCE [LARGE SCALE GENOMIC DNA]</scope>
    <source>
        <strain evidence="2 3">H142660711</strain>
    </source>
</reference>
<name>A0A846I248_CLOBO</name>
<keyword evidence="2" id="KW-0808">Transferase</keyword>
<protein>
    <submittedName>
        <fullName evidence="2">Glycosyltransferase family 2 protein</fullName>
    </submittedName>
</protein>
<dbReference type="AlphaFoldDB" id="A0A846I248"/>